<name>A0A5M3WVT7_9ACTN</name>
<sequence>MRTVHGLRLRRSRAYSMAAAFVAVVTATAVAGCGASSDETSGSGEQTTLVFAGFGGAIADAEAEAFFKPFEKETGIKVNYTNAPDWGQYTAAIQAGDTKWDVLAIDAQADDLEKYFEKLDCTIISCNQILDYSNVTDYSTIVYTYAAALCYNRAGLNGKEPTSWADFFDLKKFPGKRVIQNTSGNRINLLVGAMMATGATPETVTPFDLNRAFAELDKVKGSMMVTDGQPATTQAVLGGEGVMGTCQDSQVAAVDPDLKTMGMMWNGHVAGGAAIQIAKGSKNVAAAQKLIAYMTSAEHNAELSYHLVAAPSNKTVLDKANPKWSNWYATGMTDVQSIQYPWPYVRQNGTKIQDAFTAWIAG</sequence>
<dbReference type="GO" id="GO:0030976">
    <property type="term" value="F:thiamine pyrophosphate binding"/>
    <property type="evidence" value="ECO:0007669"/>
    <property type="project" value="TreeGrafter"/>
</dbReference>
<comment type="caution">
    <text evidence="6">The sequence shown here is derived from an EMBL/GenBank/DDBJ whole genome shotgun (WGS) entry which is preliminary data.</text>
</comment>
<evidence type="ECO:0000256" key="4">
    <source>
        <dbReference type="ARBA" id="ARBA00022764"/>
    </source>
</evidence>
<evidence type="ECO:0000256" key="3">
    <source>
        <dbReference type="ARBA" id="ARBA00022729"/>
    </source>
</evidence>
<dbReference type="PANTHER" id="PTHR30006">
    <property type="entry name" value="THIAMINE-BINDING PERIPLASMIC PROTEIN-RELATED"/>
    <property type="match status" value="1"/>
</dbReference>
<dbReference type="InterPro" id="IPR006059">
    <property type="entry name" value="SBP"/>
</dbReference>
<feature type="chain" id="PRO_5039042521" evidence="5">
    <location>
        <begin position="32"/>
        <end position="362"/>
    </location>
</feature>
<comment type="subcellular location">
    <subcellularLocation>
        <location evidence="1">Periplasm</location>
    </subcellularLocation>
</comment>
<dbReference type="EMBL" id="BLAE01000035">
    <property type="protein sequence ID" value="GES12352.1"/>
    <property type="molecule type" value="Genomic_DNA"/>
</dbReference>
<dbReference type="Gene3D" id="3.40.190.10">
    <property type="entry name" value="Periplasmic binding protein-like II"/>
    <property type="match status" value="2"/>
</dbReference>
<keyword evidence="7" id="KW-1185">Reference proteome</keyword>
<dbReference type="GO" id="GO:0030975">
    <property type="term" value="F:thiamine binding"/>
    <property type="evidence" value="ECO:0007669"/>
    <property type="project" value="TreeGrafter"/>
</dbReference>
<protein>
    <submittedName>
        <fullName evidence="6">ABC transporter substrate-binding protein</fullName>
    </submittedName>
</protein>
<dbReference type="AlphaFoldDB" id="A0A5M3WVT7"/>
<proteinExistence type="predicted"/>
<dbReference type="Pfam" id="PF13416">
    <property type="entry name" value="SBP_bac_8"/>
    <property type="match status" value="1"/>
</dbReference>
<dbReference type="SUPFAM" id="SSF53850">
    <property type="entry name" value="Periplasmic binding protein-like II"/>
    <property type="match status" value="1"/>
</dbReference>
<feature type="signal peptide" evidence="5">
    <location>
        <begin position="1"/>
        <end position="31"/>
    </location>
</feature>
<keyword evidence="3 5" id="KW-0732">Signal</keyword>
<evidence type="ECO:0000256" key="2">
    <source>
        <dbReference type="ARBA" id="ARBA00022448"/>
    </source>
</evidence>
<dbReference type="GO" id="GO:0015888">
    <property type="term" value="P:thiamine transport"/>
    <property type="evidence" value="ECO:0007669"/>
    <property type="project" value="TreeGrafter"/>
</dbReference>
<evidence type="ECO:0000256" key="1">
    <source>
        <dbReference type="ARBA" id="ARBA00004418"/>
    </source>
</evidence>
<dbReference type="OrthoDB" id="9815444at2"/>
<evidence type="ECO:0000313" key="7">
    <source>
        <dbReference type="Proteomes" id="UP000331127"/>
    </source>
</evidence>
<dbReference type="PROSITE" id="PS51257">
    <property type="entry name" value="PROKAR_LIPOPROTEIN"/>
    <property type="match status" value="1"/>
</dbReference>
<accession>A0A5M3WVT7</accession>
<keyword evidence="4" id="KW-0574">Periplasm</keyword>
<evidence type="ECO:0000313" key="6">
    <source>
        <dbReference type="EMBL" id="GES12352.1"/>
    </source>
</evidence>
<dbReference type="PANTHER" id="PTHR30006:SF3">
    <property type="entry name" value="THIAMINE-BINDING PERIPLASMIC PROTEIN"/>
    <property type="match status" value="1"/>
</dbReference>
<keyword evidence="2" id="KW-0813">Transport</keyword>
<dbReference type="Proteomes" id="UP000331127">
    <property type="component" value="Unassembled WGS sequence"/>
</dbReference>
<reference evidence="6 7" key="1">
    <citation type="submission" date="2019-10" db="EMBL/GenBank/DDBJ databases">
        <title>Whole genome shotgun sequence of Acrocarpospora macrocephala NBRC 16266.</title>
        <authorList>
            <person name="Ichikawa N."/>
            <person name="Kimura A."/>
            <person name="Kitahashi Y."/>
            <person name="Komaki H."/>
            <person name="Oguchi A."/>
        </authorList>
    </citation>
    <scope>NUCLEOTIDE SEQUENCE [LARGE SCALE GENOMIC DNA]</scope>
    <source>
        <strain evidence="6 7">NBRC 16266</strain>
    </source>
</reference>
<dbReference type="GO" id="GO:0030288">
    <property type="term" value="C:outer membrane-bounded periplasmic space"/>
    <property type="evidence" value="ECO:0007669"/>
    <property type="project" value="TreeGrafter"/>
</dbReference>
<organism evidence="6 7">
    <name type="scientific">Acrocarpospora macrocephala</name>
    <dbReference type="NCBI Taxonomy" id="150177"/>
    <lineage>
        <taxon>Bacteria</taxon>
        <taxon>Bacillati</taxon>
        <taxon>Actinomycetota</taxon>
        <taxon>Actinomycetes</taxon>
        <taxon>Streptosporangiales</taxon>
        <taxon>Streptosporangiaceae</taxon>
        <taxon>Acrocarpospora</taxon>
    </lineage>
</organism>
<evidence type="ECO:0000256" key="5">
    <source>
        <dbReference type="SAM" id="SignalP"/>
    </source>
</evidence>
<gene>
    <name evidence="6" type="ORF">Amac_059490</name>
</gene>